<comment type="caution">
    <text evidence="1">The sequence shown here is derived from an EMBL/GenBank/DDBJ whole genome shotgun (WGS) entry which is preliminary data.</text>
</comment>
<gene>
    <name evidence="1" type="ORF">GCM10023185_27450</name>
</gene>
<protein>
    <recommendedName>
        <fullName evidence="3">DUF3108 domain-containing protein</fullName>
    </recommendedName>
</protein>
<proteinExistence type="predicted"/>
<keyword evidence="2" id="KW-1185">Reference proteome</keyword>
<name>A0ABP8IJT5_9BACT</name>
<organism evidence="1 2">
    <name type="scientific">Hymenobacter saemangeumensis</name>
    <dbReference type="NCBI Taxonomy" id="1084522"/>
    <lineage>
        <taxon>Bacteria</taxon>
        <taxon>Pseudomonadati</taxon>
        <taxon>Bacteroidota</taxon>
        <taxon>Cytophagia</taxon>
        <taxon>Cytophagales</taxon>
        <taxon>Hymenobacteraceae</taxon>
        <taxon>Hymenobacter</taxon>
    </lineage>
</organism>
<evidence type="ECO:0000313" key="2">
    <source>
        <dbReference type="Proteomes" id="UP001501153"/>
    </source>
</evidence>
<sequence length="200" mass="22784">MKGYRLLVVIALMTLGKNVAGQQYTAWVDSTETEEAVPVSLVRQFQHLTADKGDSLTSNVYWMTGALNEGTRFYYTTFDYRLANGTAVPSRLEFEWNDAGKVLSVWRRNMPVGTDTLPRRMRRVLQGKISRHCRKYGQAVAYVKAFSSGSANEHARVVRCEVHLLDREPPPPRPHKADYEIKFFTISADGSIRKSFGMFR</sequence>
<evidence type="ECO:0000313" key="1">
    <source>
        <dbReference type="EMBL" id="GAA4360735.1"/>
    </source>
</evidence>
<dbReference type="EMBL" id="BAABGZ010000053">
    <property type="protein sequence ID" value="GAA4360735.1"/>
    <property type="molecule type" value="Genomic_DNA"/>
</dbReference>
<dbReference type="Proteomes" id="UP001501153">
    <property type="component" value="Unassembled WGS sequence"/>
</dbReference>
<dbReference type="RefSeq" id="WP_345236645.1">
    <property type="nucleotide sequence ID" value="NZ_BAABGZ010000053.1"/>
</dbReference>
<reference evidence="2" key="1">
    <citation type="journal article" date="2019" name="Int. J. Syst. Evol. Microbiol.">
        <title>The Global Catalogue of Microorganisms (GCM) 10K type strain sequencing project: providing services to taxonomists for standard genome sequencing and annotation.</title>
        <authorList>
            <consortium name="The Broad Institute Genomics Platform"/>
            <consortium name="The Broad Institute Genome Sequencing Center for Infectious Disease"/>
            <person name="Wu L."/>
            <person name="Ma J."/>
        </authorList>
    </citation>
    <scope>NUCLEOTIDE SEQUENCE [LARGE SCALE GENOMIC DNA]</scope>
    <source>
        <strain evidence="2">JCM 17923</strain>
    </source>
</reference>
<evidence type="ECO:0008006" key="3">
    <source>
        <dbReference type="Google" id="ProtNLM"/>
    </source>
</evidence>
<accession>A0ABP8IJT5</accession>